<reference evidence="2 3" key="1">
    <citation type="submission" date="2019-02" db="EMBL/GenBank/DDBJ databases">
        <title>Deep-cultivation of Planctomycetes and their phenomic and genomic characterization uncovers novel biology.</title>
        <authorList>
            <person name="Wiegand S."/>
            <person name="Jogler M."/>
            <person name="Boedeker C."/>
            <person name="Pinto D."/>
            <person name="Vollmers J."/>
            <person name="Rivas-Marin E."/>
            <person name="Kohn T."/>
            <person name="Peeters S.H."/>
            <person name="Heuer A."/>
            <person name="Rast P."/>
            <person name="Oberbeckmann S."/>
            <person name="Bunk B."/>
            <person name="Jeske O."/>
            <person name="Meyerdierks A."/>
            <person name="Storesund J.E."/>
            <person name="Kallscheuer N."/>
            <person name="Luecker S."/>
            <person name="Lage O.M."/>
            <person name="Pohl T."/>
            <person name="Merkel B.J."/>
            <person name="Hornburger P."/>
            <person name="Mueller R.-W."/>
            <person name="Bruemmer F."/>
            <person name="Labrenz M."/>
            <person name="Spormann A.M."/>
            <person name="Op den Camp H."/>
            <person name="Overmann J."/>
            <person name="Amann R."/>
            <person name="Jetten M.S.M."/>
            <person name="Mascher T."/>
            <person name="Medema M.H."/>
            <person name="Devos D.P."/>
            <person name="Kaster A.-K."/>
            <person name="Ovreas L."/>
            <person name="Rohde M."/>
            <person name="Galperin M.Y."/>
            <person name="Jogler C."/>
        </authorList>
    </citation>
    <scope>NUCLEOTIDE SEQUENCE [LARGE SCALE GENOMIC DNA]</scope>
    <source>
        <strain evidence="2 3">Spa11</strain>
    </source>
</reference>
<dbReference type="RefSeq" id="WP_145115768.1">
    <property type="nucleotide sequence ID" value="NZ_CP036349.1"/>
</dbReference>
<protein>
    <submittedName>
        <fullName evidence="2">Uncharacterized protein</fullName>
    </submittedName>
</protein>
<gene>
    <name evidence="2" type="ORF">Spa11_40220</name>
</gene>
<dbReference type="AlphaFoldDB" id="A0A518KDG4"/>
<name>A0A518KDG4_9BACT</name>
<dbReference type="KEGG" id="bmei:Spa11_40220"/>
<keyword evidence="1" id="KW-0732">Signal</keyword>
<evidence type="ECO:0000313" key="3">
    <source>
        <dbReference type="Proteomes" id="UP000316426"/>
    </source>
</evidence>
<feature type="chain" id="PRO_5021928502" evidence="1">
    <location>
        <begin position="25"/>
        <end position="160"/>
    </location>
</feature>
<dbReference type="Proteomes" id="UP000316426">
    <property type="component" value="Chromosome"/>
</dbReference>
<proteinExistence type="predicted"/>
<keyword evidence="3" id="KW-1185">Reference proteome</keyword>
<organism evidence="2 3">
    <name type="scientific">Botrimarina mediterranea</name>
    <dbReference type="NCBI Taxonomy" id="2528022"/>
    <lineage>
        <taxon>Bacteria</taxon>
        <taxon>Pseudomonadati</taxon>
        <taxon>Planctomycetota</taxon>
        <taxon>Planctomycetia</taxon>
        <taxon>Pirellulales</taxon>
        <taxon>Lacipirellulaceae</taxon>
        <taxon>Botrimarina</taxon>
    </lineage>
</organism>
<accession>A0A518KDG4</accession>
<sequence length="160" mass="17300" precursor="true">MNATTFLVLRTALTVAAFPGMSMAGNCLLNPVTTYTNGMPLASSTSMRSHNVYWQGDPERIGECDGRYNCPCLNDLHCRRTPYIGGTEPRLGQVERLPDGMEEETAVVLGVVSIDPTAPPRRELAPLPAAPAAPAAEGGVWIDALQSLQRKIMIDPERGY</sequence>
<evidence type="ECO:0000313" key="2">
    <source>
        <dbReference type="EMBL" id="QDV75799.1"/>
    </source>
</evidence>
<evidence type="ECO:0000256" key="1">
    <source>
        <dbReference type="SAM" id="SignalP"/>
    </source>
</evidence>
<dbReference type="EMBL" id="CP036349">
    <property type="protein sequence ID" value="QDV75799.1"/>
    <property type="molecule type" value="Genomic_DNA"/>
</dbReference>
<feature type="signal peptide" evidence="1">
    <location>
        <begin position="1"/>
        <end position="24"/>
    </location>
</feature>